<dbReference type="SMART" id="SM00320">
    <property type="entry name" value="WD40"/>
    <property type="match status" value="2"/>
</dbReference>
<comment type="subcellular location">
    <subcellularLocation>
        <location evidence="1 6">Nucleus</location>
    </subcellularLocation>
</comment>
<dbReference type="UniPathway" id="UPA00989"/>
<keyword evidence="3 6" id="KW-0819">tRNA processing</keyword>
<dbReference type="InterPro" id="IPR036322">
    <property type="entry name" value="WD40_repeat_dom_sf"/>
</dbReference>
<evidence type="ECO:0000313" key="8">
    <source>
        <dbReference type="EMBL" id="CDO94014.1"/>
    </source>
</evidence>
<dbReference type="SUPFAM" id="SSF50978">
    <property type="entry name" value="WD40 repeat-like"/>
    <property type="match status" value="1"/>
</dbReference>
<keyword evidence="5 6" id="KW-0539">Nucleus</keyword>
<dbReference type="InterPro" id="IPR001680">
    <property type="entry name" value="WD40_rpt"/>
</dbReference>
<evidence type="ECO:0000313" key="9">
    <source>
        <dbReference type="Proteomes" id="UP000031516"/>
    </source>
</evidence>
<dbReference type="GO" id="GO:0043527">
    <property type="term" value="C:tRNA methyltransferase complex"/>
    <property type="evidence" value="ECO:0007669"/>
    <property type="project" value="TreeGrafter"/>
</dbReference>
<comment type="function">
    <text evidence="6">Required for the formation of N(7)-methylguanine at position 46 (m7G46) in tRNA. In the complex, it is required to stabilize and induce conformational changes of the catalytic subunit.</text>
</comment>
<comment type="similarity">
    <text evidence="6">Belongs to the WD repeat TRM82 family.</text>
</comment>
<evidence type="ECO:0000256" key="1">
    <source>
        <dbReference type="ARBA" id="ARBA00004123"/>
    </source>
</evidence>
<organism evidence="8 9">
    <name type="scientific">Kluyveromyces dobzhanskii CBS 2104</name>
    <dbReference type="NCBI Taxonomy" id="1427455"/>
    <lineage>
        <taxon>Eukaryota</taxon>
        <taxon>Fungi</taxon>
        <taxon>Dikarya</taxon>
        <taxon>Ascomycota</taxon>
        <taxon>Saccharomycotina</taxon>
        <taxon>Saccharomycetes</taxon>
        <taxon>Saccharomycetales</taxon>
        <taxon>Saccharomycetaceae</taxon>
        <taxon>Kluyveromyces</taxon>
    </lineage>
</organism>
<sequence length="443" mass="50083">MLHPFQSVLLNRDGSLLFCVVKNEIKAFKRDGNAYVTCGEWVDDLDKTSLIQEKVVMEQKRQLTENAAKKLKTNDGESVPQPKKKAKVPKPGVGAPPVYQYIRNLGLSRNGKMLLGCTDSDKAAVIFDIDLDNDKNILKLIKRQPYPKRPNAITTSIDDKDLILADKFGDIYAMPIQNDVVSSINEEQAPISGHVSMLTDVNMVKDSEGKQYLISTDRDEHIRISHYPQTFIVDKWLFGHEEFVSTVCVPEWSDKLILSAGGDKYIFSWNWKAGTLLFKFDYSDLIEKFLTDDHLAPGRFQNEQGNIIEYSVSKIVTLKNLPYITFFVEATKILFVLKVDVDTGSLSFHQSLEFQDKIVSLASAQDANTLCISLDNRENQEADLIKLLSLEGDKFVEQMDTNSNLAKTIRSALESDPVANVELDEIYPLYNSLSMRKHGEHFS</sequence>
<evidence type="ECO:0000256" key="5">
    <source>
        <dbReference type="ARBA" id="ARBA00023242"/>
    </source>
</evidence>
<dbReference type="InterPro" id="IPR015943">
    <property type="entry name" value="WD40/YVTN_repeat-like_dom_sf"/>
</dbReference>
<dbReference type="Proteomes" id="UP000031516">
    <property type="component" value="Unassembled WGS sequence"/>
</dbReference>
<dbReference type="InterPro" id="IPR028884">
    <property type="entry name" value="Trm82"/>
</dbReference>
<dbReference type="GO" id="GO:0106004">
    <property type="term" value="P:tRNA (guanine-N7)-methylation"/>
    <property type="evidence" value="ECO:0007669"/>
    <property type="project" value="UniProtKB-UniRule"/>
</dbReference>
<keyword evidence="9" id="KW-1185">Reference proteome</keyword>
<evidence type="ECO:0000256" key="6">
    <source>
        <dbReference type="HAMAP-Rule" id="MF_03056"/>
    </source>
</evidence>
<dbReference type="PANTHER" id="PTHR16288:SF0">
    <property type="entry name" value="TRNA (GUANINE-N(7)-)-METHYLTRANSFERASE NON-CATALYTIC SUBUNIT WDR4"/>
    <property type="match status" value="1"/>
</dbReference>
<evidence type="ECO:0000256" key="7">
    <source>
        <dbReference type="SAM" id="MobiDB-lite"/>
    </source>
</evidence>
<accession>A0A0A8L4L7</accession>
<feature type="region of interest" description="Disordered" evidence="7">
    <location>
        <begin position="66"/>
        <end position="91"/>
    </location>
</feature>
<dbReference type="GO" id="GO:0005634">
    <property type="term" value="C:nucleus"/>
    <property type="evidence" value="ECO:0007669"/>
    <property type="project" value="UniProtKB-SubCell"/>
</dbReference>
<comment type="pathway">
    <text evidence="6">tRNA modification; N(7)-methylguanine-tRNA biosynthesis.</text>
</comment>
<dbReference type="OrthoDB" id="339900at2759"/>
<keyword evidence="2 6" id="KW-0853">WD repeat</keyword>
<keyword evidence="4 6" id="KW-0677">Repeat</keyword>
<comment type="caution">
    <text evidence="8">The sequence shown here is derived from an EMBL/GenBank/DDBJ whole genome shotgun (WGS) entry which is preliminary data.</text>
</comment>
<protein>
    <submittedName>
        <fullName evidence="8">WGS project CCBQ000000000 data, contig 00102</fullName>
    </submittedName>
</protein>
<reference evidence="8 9" key="1">
    <citation type="submission" date="2014-03" db="EMBL/GenBank/DDBJ databases">
        <title>The genome of Kluyveromyces dobzhanskii.</title>
        <authorList>
            <person name="Nystedt B."/>
            <person name="Astrom S."/>
        </authorList>
    </citation>
    <scope>NUCLEOTIDE SEQUENCE [LARGE SCALE GENOMIC DNA]</scope>
    <source>
        <strain evidence="8 9">CBS 2104</strain>
    </source>
</reference>
<evidence type="ECO:0000256" key="3">
    <source>
        <dbReference type="ARBA" id="ARBA00022694"/>
    </source>
</evidence>
<dbReference type="PANTHER" id="PTHR16288">
    <property type="entry name" value="WD40 REPEAT PROTEIN 4"/>
    <property type="match status" value="1"/>
</dbReference>
<dbReference type="HAMAP" id="MF_03056">
    <property type="entry name" value="TRM82"/>
    <property type="match status" value="1"/>
</dbReference>
<name>A0A0A8L4L7_9SACH</name>
<proteinExistence type="inferred from homology"/>
<gene>
    <name evidence="8" type="ORF">KLDO_g2300A</name>
</gene>
<dbReference type="EMBL" id="CCBQ010000027">
    <property type="protein sequence ID" value="CDO94014.1"/>
    <property type="molecule type" value="Genomic_DNA"/>
</dbReference>
<dbReference type="Gene3D" id="2.130.10.10">
    <property type="entry name" value="YVTN repeat-like/Quinoprotein amine dehydrogenase"/>
    <property type="match status" value="1"/>
</dbReference>
<evidence type="ECO:0000256" key="4">
    <source>
        <dbReference type="ARBA" id="ARBA00022737"/>
    </source>
</evidence>
<evidence type="ECO:0000256" key="2">
    <source>
        <dbReference type="ARBA" id="ARBA00022574"/>
    </source>
</evidence>
<dbReference type="AlphaFoldDB" id="A0A0A8L4L7"/>
<dbReference type="GO" id="GO:0005829">
    <property type="term" value="C:cytosol"/>
    <property type="evidence" value="ECO:0007669"/>
    <property type="project" value="TreeGrafter"/>
</dbReference>